<dbReference type="InterPro" id="IPR047216">
    <property type="entry name" value="Endonuclease_DUF559_bact"/>
</dbReference>
<dbReference type="Gene3D" id="3.40.960.10">
    <property type="entry name" value="VSR Endonuclease"/>
    <property type="match status" value="1"/>
</dbReference>
<dbReference type="RefSeq" id="WP_089139318.1">
    <property type="nucleotide sequence ID" value="NZ_AP018686.1"/>
</dbReference>
<protein>
    <submittedName>
        <fullName evidence="2">Endonuclease domain-containing protein</fullName>
    </submittedName>
</protein>
<dbReference type="PANTHER" id="PTHR38590">
    <property type="entry name" value="BLL0828 PROTEIN"/>
    <property type="match status" value="1"/>
</dbReference>
<comment type="caution">
    <text evidence="2">The sequence shown here is derived from an EMBL/GenBank/DDBJ whole genome shotgun (WGS) entry which is preliminary data.</text>
</comment>
<dbReference type="InterPro" id="IPR011335">
    <property type="entry name" value="Restrct_endonuc-II-like"/>
</dbReference>
<reference evidence="2 3" key="1">
    <citation type="submission" date="2024-10" db="EMBL/GenBank/DDBJ databases">
        <authorList>
            <person name="Yibar A."/>
            <person name="Saticioglu I.B."/>
            <person name="Duman M."/>
            <person name="Ajmi N."/>
            <person name="Gurler F."/>
            <person name="Ay H."/>
            <person name="Onuk E."/>
            <person name="Guler S."/>
            <person name="Romalde J.L."/>
        </authorList>
    </citation>
    <scope>NUCLEOTIDE SEQUENCE [LARGE SCALE GENOMIC DNA]</scope>
    <source>
        <strain evidence="2 3">14-MA-B</strain>
    </source>
</reference>
<dbReference type="PANTHER" id="PTHR38590:SF1">
    <property type="entry name" value="BLL0828 PROTEIN"/>
    <property type="match status" value="1"/>
</dbReference>
<keyword evidence="2" id="KW-0540">Nuclease</keyword>
<sequence>MGKIYNLQKTKIYRPLLRNNLTPAEKMLWFHIKNNQRGVKFRRQHGIGRYIVDFYCAKLHLVIEVDGHSHYTEQGIRYDLERNQYLKNNGLNILRFTNHQVRDQLAAVIQQIDIYIQARLRSQY</sequence>
<keyword evidence="2" id="KW-0378">Hydrolase</keyword>
<dbReference type="InterPro" id="IPR007569">
    <property type="entry name" value="DUF559"/>
</dbReference>
<feature type="domain" description="DUF559" evidence="1">
    <location>
        <begin position="16"/>
        <end position="114"/>
    </location>
</feature>
<keyword evidence="3" id="KW-1185">Reference proteome</keyword>
<accession>A0ABW7IYX9</accession>
<name>A0ABW7IYX9_9VIBR</name>
<evidence type="ECO:0000313" key="2">
    <source>
        <dbReference type="EMBL" id="MFH0266843.1"/>
    </source>
</evidence>
<evidence type="ECO:0000259" key="1">
    <source>
        <dbReference type="Pfam" id="PF04480"/>
    </source>
</evidence>
<dbReference type="Proteomes" id="UP001607151">
    <property type="component" value="Unassembled WGS sequence"/>
</dbReference>
<dbReference type="Pfam" id="PF04480">
    <property type="entry name" value="DUF559"/>
    <property type="match status" value="1"/>
</dbReference>
<evidence type="ECO:0000313" key="3">
    <source>
        <dbReference type="Proteomes" id="UP001607151"/>
    </source>
</evidence>
<keyword evidence="2" id="KW-0255">Endonuclease</keyword>
<dbReference type="EMBL" id="JBIHSN010000003">
    <property type="protein sequence ID" value="MFH0266843.1"/>
    <property type="molecule type" value="Genomic_DNA"/>
</dbReference>
<dbReference type="GO" id="GO:0004519">
    <property type="term" value="F:endonuclease activity"/>
    <property type="evidence" value="ECO:0007669"/>
    <property type="project" value="UniProtKB-KW"/>
</dbReference>
<dbReference type="SUPFAM" id="SSF52980">
    <property type="entry name" value="Restriction endonuclease-like"/>
    <property type="match status" value="1"/>
</dbReference>
<organism evidence="2 3">
    <name type="scientific">Vibrio rumoiensis</name>
    <dbReference type="NCBI Taxonomy" id="76258"/>
    <lineage>
        <taxon>Bacteria</taxon>
        <taxon>Pseudomonadati</taxon>
        <taxon>Pseudomonadota</taxon>
        <taxon>Gammaproteobacteria</taxon>
        <taxon>Vibrionales</taxon>
        <taxon>Vibrionaceae</taxon>
        <taxon>Vibrio</taxon>
    </lineage>
</organism>
<dbReference type="CDD" id="cd01038">
    <property type="entry name" value="Endonuclease_DUF559"/>
    <property type="match status" value="1"/>
</dbReference>
<gene>
    <name evidence="2" type="ORF">ACGRQ9_15455</name>
</gene>
<proteinExistence type="predicted"/>